<dbReference type="PANTHER" id="PTHR22642:SF2">
    <property type="entry name" value="PROTEIN LONG AFTER FAR-RED 3"/>
    <property type="match status" value="1"/>
</dbReference>
<dbReference type="EMBL" id="CP137640">
    <property type="protein sequence ID" value="WVX79387.1"/>
    <property type="molecule type" value="Genomic_DNA"/>
</dbReference>
<dbReference type="SUPFAM" id="SSF51338">
    <property type="entry name" value="Composite domain of metallo-dependent hydrolases"/>
    <property type="match status" value="1"/>
</dbReference>
<accession>A0ABZ2CBJ9</accession>
<sequence length="527" mass="58537">MKQLWYGGTIYTMDKENETVEAVLVENDKITAVGSIEVLMDQADETINLQGTAMYPGFVDSHLHMIFQGEKLIRLDLSKASSADEMLEMLKEAAKATPPDKWLLGEGWNDNNFGDCRIPTKQELDEIRKEPILLTRVCHHVVLGNSAALEAGGVTENSPSPAGGEIGRSSEGRINGLLYDNAMMAVTNAIPRVGEAYIQELVNELNLCIDDMLSKGLTGGHTEDMHYFGHYTNPLKAFLRTVGEKHHFRVNLLRHHAVFGEMMENHVHFDEPFIEPGAMKIFTDGALGGSTAALSKPYTDNPNNQGILIQTDQELEELIKLARSYNEAVAAHIIGDAGAEQIIGLLEKYPVPSGKRDRLIHACVLREDLVERMTKLPVVVDIQPLFVPSDFPWVEKRLGQDRLEYAYAWKTLLDKGIMCASGTDAPVEEINPIASIYAAVERKKPGDAHNGYIPEQKISRFEAIRSYTVGSAQAISKEHERGLIKPGYTADFSIFDRDLFKGTSEEMLEAKAVKTVVAGRIVFERKQ</sequence>
<dbReference type="Pfam" id="PF07969">
    <property type="entry name" value="Amidohydro_3"/>
    <property type="match status" value="1"/>
</dbReference>
<feature type="domain" description="Amidohydrolase 3" evidence="1">
    <location>
        <begin position="45"/>
        <end position="523"/>
    </location>
</feature>
<dbReference type="EC" id="3.5.-.-" evidence="2"/>
<dbReference type="InterPro" id="IPR011059">
    <property type="entry name" value="Metal-dep_hydrolase_composite"/>
</dbReference>
<gene>
    <name evidence="2" type="ORF">R4Z09_19010</name>
</gene>
<dbReference type="InterPro" id="IPR033932">
    <property type="entry name" value="YtcJ-like"/>
</dbReference>
<reference evidence="2 3" key="1">
    <citation type="submission" date="2023-10" db="EMBL/GenBank/DDBJ databases">
        <title>Niallia locisalis sp.nov. isolated from a salt pond sample.</title>
        <authorList>
            <person name="Li X.-J."/>
            <person name="Dong L."/>
        </authorList>
    </citation>
    <scope>NUCLEOTIDE SEQUENCE [LARGE SCALE GENOMIC DNA]</scope>
    <source>
        <strain evidence="2 3">DSM 29761</strain>
    </source>
</reference>
<evidence type="ECO:0000313" key="2">
    <source>
        <dbReference type="EMBL" id="WVX79387.1"/>
    </source>
</evidence>
<keyword evidence="3" id="KW-1185">Reference proteome</keyword>
<dbReference type="SUPFAM" id="SSF51556">
    <property type="entry name" value="Metallo-dependent hydrolases"/>
    <property type="match status" value="1"/>
</dbReference>
<dbReference type="Gene3D" id="3.10.310.70">
    <property type="match status" value="1"/>
</dbReference>
<dbReference type="CDD" id="cd01300">
    <property type="entry name" value="YtcJ_like"/>
    <property type="match status" value="1"/>
</dbReference>
<dbReference type="PANTHER" id="PTHR22642">
    <property type="entry name" value="IMIDAZOLONEPROPIONASE"/>
    <property type="match status" value="1"/>
</dbReference>
<dbReference type="RefSeq" id="WP_338448321.1">
    <property type="nucleotide sequence ID" value="NZ_CP137640.1"/>
</dbReference>
<evidence type="ECO:0000259" key="1">
    <source>
        <dbReference type="Pfam" id="PF07969"/>
    </source>
</evidence>
<dbReference type="InterPro" id="IPR032466">
    <property type="entry name" value="Metal_Hydrolase"/>
</dbReference>
<protein>
    <submittedName>
        <fullName evidence="2">Amidohydrolase</fullName>
        <ecNumber evidence="2">3.5.-.-</ecNumber>
    </submittedName>
</protein>
<dbReference type="GO" id="GO:0016787">
    <property type="term" value="F:hydrolase activity"/>
    <property type="evidence" value="ECO:0007669"/>
    <property type="project" value="UniProtKB-KW"/>
</dbReference>
<name>A0ABZ2CBJ9_9BACI</name>
<dbReference type="Gene3D" id="3.20.20.140">
    <property type="entry name" value="Metal-dependent hydrolases"/>
    <property type="match status" value="1"/>
</dbReference>
<evidence type="ECO:0000313" key="3">
    <source>
        <dbReference type="Proteomes" id="UP001357223"/>
    </source>
</evidence>
<keyword evidence="2" id="KW-0378">Hydrolase</keyword>
<proteinExistence type="predicted"/>
<organism evidence="2 3">
    <name type="scientific">Niallia oryzisoli</name>
    <dbReference type="NCBI Taxonomy" id="1737571"/>
    <lineage>
        <taxon>Bacteria</taxon>
        <taxon>Bacillati</taxon>
        <taxon>Bacillota</taxon>
        <taxon>Bacilli</taxon>
        <taxon>Bacillales</taxon>
        <taxon>Bacillaceae</taxon>
        <taxon>Niallia</taxon>
    </lineage>
</organism>
<dbReference type="Proteomes" id="UP001357223">
    <property type="component" value="Chromosome"/>
</dbReference>
<dbReference type="Gene3D" id="2.30.40.10">
    <property type="entry name" value="Urease, subunit C, domain 1"/>
    <property type="match status" value="1"/>
</dbReference>
<dbReference type="InterPro" id="IPR013108">
    <property type="entry name" value="Amidohydro_3"/>
</dbReference>